<name>A0A271J2M4_9BACT</name>
<dbReference type="InterPro" id="IPR029032">
    <property type="entry name" value="AhpD-like"/>
</dbReference>
<protein>
    <recommendedName>
        <fullName evidence="3">Carboxymuconolactone decarboxylase-like domain-containing protein</fullName>
    </recommendedName>
</protein>
<dbReference type="RefSeq" id="WP_095510971.1">
    <property type="nucleotide sequence ID" value="NZ_MQWD01000001.1"/>
</dbReference>
<dbReference type="EMBL" id="MQWD01000001">
    <property type="protein sequence ID" value="PAP77304.1"/>
    <property type="molecule type" value="Genomic_DNA"/>
</dbReference>
<comment type="caution">
    <text evidence="1">The sequence shown here is derived from an EMBL/GenBank/DDBJ whole genome shotgun (WGS) entry which is preliminary data.</text>
</comment>
<evidence type="ECO:0000313" key="2">
    <source>
        <dbReference type="Proteomes" id="UP000216339"/>
    </source>
</evidence>
<proteinExistence type="predicted"/>
<dbReference type="Proteomes" id="UP000216339">
    <property type="component" value="Unassembled WGS sequence"/>
</dbReference>
<dbReference type="SUPFAM" id="SSF69118">
    <property type="entry name" value="AhpD-like"/>
    <property type="match status" value="1"/>
</dbReference>
<dbReference type="Gene3D" id="1.20.1290.10">
    <property type="entry name" value="AhpD-like"/>
    <property type="match status" value="1"/>
</dbReference>
<evidence type="ECO:0008006" key="3">
    <source>
        <dbReference type="Google" id="ProtNLM"/>
    </source>
</evidence>
<dbReference type="AlphaFoldDB" id="A0A271J2M4"/>
<keyword evidence="2" id="KW-1185">Reference proteome</keyword>
<gene>
    <name evidence="1" type="ORF">BSZ37_13095</name>
</gene>
<evidence type="ECO:0000313" key="1">
    <source>
        <dbReference type="EMBL" id="PAP77304.1"/>
    </source>
</evidence>
<organism evidence="1 2">
    <name type="scientific">Rubrivirga marina</name>
    <dbReference type="NCBI Taxonomy" id="1196024"/>
    <lineage>
        <taxon>Bacteria</taxon>
        <taxon>Pseudomonadati</taxon>
        <taxon>Rhodothermota</taxon>
        <taxon>Rhodothermia</taxon>
        <taxon>Rhodothermales</taxon>
        <taxon>Rubricoccaceae</taxon>
        <taxon>Rubrivirga</taxon>
    </lineage>
</organism>
<reference evidence="1 2" key="1">
    <citation type="submission" date="2016-11" db="EMBL/GenBank/DDBJ databases">
        <title>Study of marine rhodopsin-containing bacteria.</title>
        <authorList>
            <person name="Yoshizawa S."/>
            <person name="Kumagai Y."/>
            <person name="Kogure K."/>
        </authorList>
    </citation>
    <scope>NUCLEOTIDE SEQUENCE [LARGE SCALE GENOMIC DNA]</scope>
    <source>
        <strain evidence="1 2">SAORIC-28</strain>
    </source>
</reference>
<accession>A0A271J2M4</accession>
<dbReference type="OrthoDB" id="1524318at2"/>
<sequence>MGALADRVIVAAERQTGCEMPYLRTLADASGGAFARWMLAMPAAQFRQRAPRDAWHLARLGATVAQDCGTCVQIVVTVAQRDGMSVTTLRQALDDPGALYDDARAAYAFGFSISSQADDVADRVAEVEALFGHEAHVELAMAVATCQLFPVLKRGLGQSLACSLVTIEME</sequence>